<dbReference type="UniPathway" id="UPA00895"/>
<protein>
    <recommendedName>
        <fullName evidence="4">Methylamine utilization protein MauE</fullName>
    </recommendedName>
</protein>
<organism evidence="10 11">
    <name type="scientific">Tistlia consotensis USBA 355</name>
    <dbReference type="NCBI Taxonomy" id="560819"/>
    <lineage>
        <taxon>Bacteria</taxon>
        <taxon>Pseudomonadati</taxon>
        <taxon>Pseudomonadota</taxon>
        <taxon>Alphaproteobacteria</taxon>
        <taxon>Rhodospirillales</taxon>
        <taxon>Rhodovibrionaceae</taxon>
        <taxon>Tistlia</taxon>
    </lineage>
</organism>
<dbReference type="STRING" id="560819.SAMN05428998_10261"/>
<keyword evidence="5 8" id="KW-0812">Transmembrane</keyword>
<evidence type="ECO:0000313" key="11">
    <source>
        <dbReference type="Proteomes" id="UP000192917"/>
    </source>
</evidence>
<comment type="subcellular location">
    <subcellularLocation>
        <location evidence="2">Membrane</location>
        <topology evidence="2">Multi-pass membrane protein</topology>
    </subcellularLocation>
</comment>
<dbReference type="GO" id="GO:0016020">
    <property type="term" value="C:membrane"/>
    <property type="evidence" value="ECO:0007669"/>
    <property type="project" value="UniProtKB-SubCell"/>
</dbReference>
<keyword evidence="11" id="KW-1185">Reference proteome</keyword>
<sequence length="190" mass="18997">MTAVLPPLGPPLDPLCVGAAVGLLALVLARAVLHKLSGFAEFRQALADYRLLPEPVAGAAAAGLAAAEAAAAALLLVPGLTRVGALLAAGLMLLYGGAMAVNLLRGRSSIDCGCGGPGQAISWLLVARNLALAALAVVALAPVAARPLGPFDAVLLPSLALGGWLLLLIGERLVQTRSHIRAVAADRGGF</sequence>
<name>A0A1Y6BCX3_9PROT</name>
<proteinExistence type="predicted"/>
<dbReference type="Proteomes" id="UP000192917">
    <property type="component" value="Unassembled WGS sequence"/>
</dbReference>
<feature type="transmembrane region" description="Helical" evidence="8">
    <location>
        <begin position="125"/>
        <end position="145"/>
    </location>
</feature>
<dbReference type="AlphaFoldDB" id="A0A1Y6BCX3"/>
<dbReference type="GO" id="GO:0030416">
    <property type="term" value="P:methylamine metabolic process"/>
    <property type="evidence" value="ECO:0007669"/>
    <property type="project" value="InterPro"/>
</dbReference>
<evidence type="ECO:0000256" key="8">
    <source>
        <dbReference type="SAM" id="Phobius"/>
    </source>
</evidence>
<gene>
    <name evidence="10" type="ORF">SAMN05428998_10261</name>
</gene>
<keyword evidence="6 8" id="KW-1133">Transmembrane helix</keyword>
<evidence type="ECO:0000256" key="5">
    <source>
        <dbReference type="ARBA" id="ARBA00022692"/>
    </source>
</evidence>
<evidence type="ECO:0000256" key="7">
    <source>
        <dbReference type="ARBA" id="ARBA00023136"/>
    </source>
</evidence>
<dbReference type="EMBL" id="FWZX01000002">
    <property type="protein sequence ID" value="SME97244.1"/>
    <property type="molecule type" value="Genomic_DNA"/>
</dbReference>
<accession>A0A1Y6BCX3</accession>
<dbReference type="Pfam" id="PF07291">
    <property type="entry name" value="MauE"/>
    <property type="match status" value="1"/>
</dbReference>
<keyword evidence="7 8" id="KW-0472">Membrane</keyword>
<evidence type="ECO:0000256" key="4">
    <source>
        <dbReference type="ARBA" id="ARBA00019078"/>
    </source>
</evidence>
<comment type="pathway">
    <text evidence="3">One-carbon metabolism; methylamine degradation.</text>
</comment>
<comment type="function">
    <text evidence="1">May be specifically involved in the processing, transport, and/or maturation of the MADH beta-subunit.</text>
</comment>
<feature type="domain" description="Methylamine utilisation protein MauE" evidence="9">
    <location>
        <begin position="20"/>
        <end position="141"/>
    </location>
</feature>
<reference evidence="10 11" key="1">
    <citation type="submission" date="2017-04" db="EMBL/GenBank/DDBJ databases">
        <authorList>
            <person name="Afonso C.L."/>
            <person name="Miller P.J."/>
            <person name="Scott M.A."/>
            <person name="Spackman E."/>
            <person name="Goraichik I."/>
            <person name="Dimitrov K.M."/>
            <person name="Suarez D.L."/>
            <person name="Swayne D.E."/>
        </authorList>
    </citation>
    <scope>NUCLEOTIDE SEQUENCE [LARGE SCALE GENOMIC DNA]</scope>
    <source>
        <strain evidence="10 11">USBA 355</strain>
    </source>
</reference>
<dbReference type="RefSeq" id="WP_085121145.1">
    <property type="nucleotide sequence ID" value="NZ_FWZX01000002.1"/>
</dbReference>
<feature type="transmembrane region" description="Helical" evidence="8">
    <location>
        <begin position="151"/>
        <end position="169"/>
    </location>
</feature>
<feature type="transmembrane region" description="Helical" evidence="8">
    <location>
        <begin position="12"/>
        <end position="33"/>
    </location>
</feature>
<dbReference type="InterPro" id="IPR009908">
    <property type="entry name" value="Methylamine_util_MauE"/>
</dbReference>
<feature type="transmembrane region" description="Helical" evidence="8">
    <location>
        <begin position="83"/>
        <end position="104"/>
    </location>
</feature>
<feature type="transmembrane region" description="Helical" evidence="8">
    <location>
        <begin position="54"/>
        <end position="77"/>
    </location>
</feature>
<evidence type="ECO:0000313" key="10">
    <source>
        <dbReference type="EMBL" id="SME97244.1"/>
    </source>
</evidence>
<evidence type="ECO:0000256" key="2">
    <source>
        <dbReference type="ARBA" id="ARBA00004141"/>
    </source>
</evidence>
<evidence type="ECO:0000259" key="9">
    <source>
        <dbReference type="Pfam" id="PF07291"/>
    </source>
</evidence>
<evidence type="ECO:0000256" key="6">
    <source>
        <dbReference type="ARBA" id="ARBA00022989"/>
    </source>
</evidence>
<evidence type="ECO:0000256" key="1">
    <source>
        <dbReference type="ARBA" id="ARBA00003475"/>
    </source>
</evidence>
<evidence type="ECO:0000256" key="3">
    <source>
        <dbReference type="ARBA" id="ARBA00004856"/>
    </source>
</evidence>